<accession>A0A4P9XFS6</accession>
<proteinExistence type="predicted"/>
<evidence type="ECO:0000313" key="3">
    <source>
        <dbReference type="Proteomes" id="UP000271241"/>
    </source>
</evidence>
<keyword evidence="3" id="KW-1185">Reference proteome</keyword>
<protein>
    <recommendedName>
        <fullName evidence="4">CCHC-type domain-containing protein</fullName>
    </recommendedName>
</protein>
<evidence type="ECO:0008006" key="4">
    <source>
        <dbReference type="Google" id="ProtNLM"/>
    </source>
</evidence>
<name>A0A4P9XFS6_9FUNG</name>
<dbReference type="Gene3D" id="4.10.60.10">
    <property type="entry name" value="Zinc finger, CCHC-type"/>
    <property type="match status" value="1"/>
</dbReference>
<evidence type="ECO:0000313" key="2">
    <source>
        <dbReference type="EMBL" id="RKP04434.1"/>
    </source>
</evidence>
<dbReference type="AlphaFoldDB" id="A0A4P9XFS6"/>
<reference evidence="3" key="1">
    <citation type="journal article" date="2018" name="Nat. Microbiol.">
        <title>Leveraging single-cell genomics to expand the fungal tree of life.</title>
        <authorList>
            <person name="Ahrendt S.R."/>
            <person name="Quandt C.A."/>
            <person name="Ciobanu D."/>
            <person name="Clum A."/>
            <person name="Salamov A."/>
            <person name="Andreopoulos B."/>
            <person name="Cheng J.F."/>
            <person name="Woyke T."/>
            <person name="Pelin A."/>
            <person name="Henrissat B."/>
            <person name="Reynolds N.K."/>
            <person name="Benny G.L."/>
            <person name="Smith M.E."/>
            <person name="James T.Y."/>
            <person name="Grigoriev I.V."/>
        </authorList>
    </citation>
    <scope>NUCLEOTIDE SEQUENCE [LARGE SCALE GENOMIC DNA]</scope>
    <source>
        <strain evidence="3">RSA 1356</strain>
    </source>
</reference>
<gene>
    <name evidence="2" type="ORF">THASP1DRAFT_26946</name>
</gene>
<evidence type="ECO:0000256" key="1">
    <source>
        <dbReference type="SAM" id="MobiDB-lite"/>
    </source>
</evidence>
<dbReference type="OrthoDB" id="2264205at2759"/>
<feature type="region of interest" description="Disordered" evidence="1">
    <location>
        <begin position="210"/>
        <end position="266"/>
    </location>
</feature>
<organism evidence="2 3">
    <name type="scientific">Thamnocephalis sphaerospora</name>
    <dbReference type="NCBI Taxonomy" id="78915"/>
    <lineage>
        <taxon>Eukaryota</taxon>
        <taxon>Fungi</taxon>
        <taxon>Fungi incertae sedis</taxon>
        <taxon>Zoopagomycota</taxon>
        <taxon>Zoopagomycotina</taxon>
        <taxon>Zoopagomycetes</taxon>
        <taxon>Zoopagales</taxon>
        <taxon>Sigmoideomycetaceae</taxon>
        <taxon>Thamnocephalis</taxon>
    </lineage>
</organism>
<dbReference type="EMBL" id="KZ993735">
    <property type="protein sequence ID" value="RKP04434.1"/>
    <property type="molecule type" value="Genomic_DNA"/>
</dbReference>
<dbReference type="Proteomes" id="UP000271241">
    <property type="component" value="Unassembled WGS sequence"/>
</dbReference>
<sequence>MANRRPTLHLRNSDENELVVLQKGLRPRVAEYAYKNALSYDLSSFGDKWREAGGYLTKLISTKNLKTRYQQVEIGYEDEKTLEEIQEKGVSFRGRQIPITRVYEACKTLVEVKVGNVRMSNPVRMTKALIESFNPFGKIVDVSLLMADSGRVPTDYASVIINTAVNVVDESRPLLLNVDNQQANLQWRIMERICRYCHQPGHTMVDCETLRKKKQRETPSSKRLRKETRDSPAANTSKKSDKQGGAQKPKSTGKGKAPADPTPTPA</sequence>
<feature type="non-terminal residue" evidence="2">
    <location>
        <position position="266"/>
    </location>
</feature>